<comment type="subcellular location">
    <subcellularLocation>
        <location evidence="1">Nucleus</location>
        <location evidence="1">Nuclear pore complex</location>
    </subcellularLocation>
</comment>
<reference evidence="12" key="1">
    <citation type="submission" date="2024-02" db="EMBL/GenBank/DDBJ databases">
        <authorList>
            <consortium name="ELIXIR-Norway"/>
            <consortium name="Elixir Norway"/>
        </authorList>
    </citation>
    <scope>NUCLEOTIDE SEQUENCE</scope>
</reference>
<feature type="domain" description="Peptidase S59" evidence="11">
    <location>
        <begin position="736"/>
        <end position="878"/>
    </location>
</feature>
<evidence type="ECO:0000313" key="12">
    <source>
        <dbReference type="EMBL" id="CAK9207378.1"/>
    </source>
</evidence>
<feature type="compositionally biased region" description="Polar residues" evidence="10">
    <location>
        <begin position="642"/>
        <end position="654"/>
    </location>
</feature>
<keyword evidence="3" id="KW-0813">Transport</keyword>
<dbReference type="Proteomes" id="UP001497512">
    <property type="component" value="Chromosome 16"/>
</dbReference>
<evidence type="ECO:0000256" key="1">
    <source>
        <dbReference type="ARBA" id="ARBA00004567"/>
    </source>
</evidence>
<evidence type="ECO:0000256" key="10">
    <source>
        <dbReference type="SAM" id="MobiDB-lite"/>
    </source>
</evidence>
<dbReference type="PANTHER" id="PTHR23198">
    <property type="entry name" value="NUCLEOPORIN"/>
    <property type="match status" value="1"/>
</dbReference>
<dbReference type="Gene3D" id="3.30.1610.10">
    <property type="entry name" value="Peptidase S59, nucleoporin"/>
    <property type="match status" value="1"/>
</dbReference>
<dbReference type="Pfam" id="PF04096">
    <property type="entry name" value="Nucleoporin2"/>
    <property type="match status" value="1"/>
</dbReference>
<evidence type="ECO:0000256" key="5">
    <source>
        <dbReference type="ARBA" id="ARBA00022816"/>
    </source>
</evidence>
<dbReference type="SUPFAM" id="SSF82215">
    <property type="entry name" value="C-terminal autoproteolytic domain of nucleoporin nup98"/>
    <property type="match status" value="1"/>
</dbReference>
<dbReference type="Pfam" id="PF12110">
    <property type="entry name" value="Nup96"/>
    <property type="match status" value="1"/>
</dbReference>
<feature type="compositionally biased region" description="Polar residues" evidence="10">
    <location>
        <begin position="26"/>
        <end position="38"/>
    </location>
</feature>
<name>A0ABP0TXC6_9BRYO</name>
<accession>A0ABP0TXC6</accession>
<keyword evidence="9" id="KW-0539">Nucleus</keyword>
<evidence type="ECO:0000256" key="8">
    <source>
        <dbReference type="ARBA" id="ARBA00023132"/>
    </source>
</evidence>
<feature type="region of interest" description="Disordered" evidence="10">
    <location>
        <begin position="464"/>
        <end position="492"/>
    </location>
</feature>
<gene>
    <name evidence="12" type="ORF">CSSPTR1EN2_LOCUS8775</name>
</gene>
<feature type="region of interest" description="Disordered" evidence="10">
    <location>
        <begin position="107"/>
        <end position="154"/>
    </location>
</feature>
<dbReference type="InterPro" id="IPR037665">
    <property type="entry name" value="Nucleoporin_S59-like"/>
</dbReference>
<feature type="compositionally biased region" description="Low complexity" evidence="10">
    <location>
        <begin position="351"/>
        <end position="361"/>
    </location>
</feature>
<dbReference type="InterPro" id="IPR021967">
    <property type="entry name" value="Nup98_C"/>
</dbReference>
<feature type="compositionally biased region" description="Polar residues" evidence="10">
    <location>
        <begin position="116"/>
        <end position="146"/>
    </location>
</feature>
<feature type="region of interest" description="Disordered" evidence="10">
    <location>
        <begin position="287"/>
        <end position="361"/>
    </location>
</feature>
<sequence length="1785" mass="192114">MFGSSSPFGASSSSSPFGASPAASNPFGTTTSTFGMNQSSNLFGAKPFGSTTPFGGQTGSSLFGSGTATGVFGATQPTTFGASSGAFGASSSAPAFGSGAPIFGQKPASPFGGFGTSQPQANIFGSPALGQTQASFGSQPFGSTTPAFGAQSAPAFGSTPAPAFGATSTPAFGASAPSFGSTPAFGQTAPAFGASAPSPVFGSSGLAVPFGSQTGSAFGTSATTTFGSGFGLSAFGGQQRVGSRAAPYAVTPDPDTGTGGQVGKFMSISAMPAYKNKSHEELRWEDYQAGDKGGPNPATPQQPAGGIFGQNPQAASPFGGTSTASFGQTTTPNPFASSTSSLFTPKPTFGSPSTPTPAFGATTPAFGSSTFGTTTPSPFATTSAFGQSSTAPAFGLGSTSSPFGQPSTPAFGSTAFGSSTPAFGTSTFGTTQPAFGSSLAFGSSTPASGFNTVSSSPFGGSSLFGNTPASPTGGLFQSPASQPFGAASTPAFGSTTPSFGTNLFNTGTSGSIFGQTKSAGLAQSTNMMSATPVPVTNPFGTLPAMPQMLIGRSAGSGPSVQYGISSMPVSEKPTQVRSTSLLTPRHITQQSKVRMHARRYHPKKDSPKVSFFSDGDEVPTTPKADVMFVPRENPRALFIRQPEQSPITSTTSRGTPDARDIATPVQGNDQSLPTTSTKPSEFFSGEPIPQTNGSLKVQSHRANGFFSATGVNSSEVVKNSHAHGSDIEVLMPKLHHSDYFTEPRIQELAAKERAEPGYCRRVVDFVVGRLGYGAVKFLGETDVRGLDLESIIQFNKCEVLVYMDESKKPPVGQGLNKPAQVTLLNVKCVDKKTGQHYSDGPEVEKFEKRLKNKTEKQGAEFISYSALKGEWKFQVQHFSRFGLDVDSDEEDGIPRSDQQKAFHSSGLLTNTGDDIEEESEEVLIEELQTIAPQPALPHSLPAHLGLDPWKMQQMRALFFADGEEAEDIALPGKFGQQWARQSAAAISDPASNVKHLYQTPVRDLSTEEGEDQLGWPQHLPHRAAGPSANQMRVSPHTSWRRSPAYTALEDKMSGQQSPSRSPVLALAMHAHEDGSTPKRPRGSGFWLEASNKSQSLATGRSDHIADAALFLGCSFRVGWGPNGVLVHSASRVGQKGAECVLSSCIQFERVAFDQTVRDEQGTVRDELVQLQFIAPLTLHMSMSQVLDGFSQLATGHLRLRNLVCSPMELPRVCHEYEILTEKQHDVDGLRNADHVIIRHQAMVWRLTSVLFAEKPSLLLEDQGDEQEVISDDRVDPEAEPLIRRAKFSSWLQDSVSDLVKGELQQLKNGNEQQVKEIFTHLTGRQLDEAVEKAILGRDVRLSCLLAIAGGAVENRLDMASQLELWASEGLDQSLIEPDMMSIFRLLAGDLWGSLDGRGIDWKRFLGLVMWYQQPPDTDLPTIISSYEQFVRESRAPIPIPKYVEDRHIDDEGRDYTNTYDSAYYLMLLHAKKEQPDAFDARKMLCPAAATYNWLDHQLAWHQESILRAVKALDTQELLHSLHMNFASQLLALGLCHWALYVVLHMPWSPSQPNLHEKVVKEILNQYCETWSSSEAQQQFLEYDLRIPSEWLHEALAVYWRYAHDTKKEMEHLIKSSQWRSAHVLFMTSVAATLFVNFEHSQVWQVASQLEGHDTEVENWDIGAGLYIEFYTLKTSFVDSFGPVNELDSLEKKTAACKAFFEQLRRSQNFWKNKTSADARVAYAKMADEISVLLIAETKTAPLAINAEMEMYDTVLDAPLPEDARMCHLQGAVSTFTSWLLEEVTI</sequence>
<comment type="similarity">
    <text evidence="2">Belongs to the nucleoporin GLFG family.</text>
</comment>
<keyword evidence="13" id="KW-1185">Reference proteome</keyword>
<keyword evidence="5" id="KW-0509">mRNA transport</keyword>
<evidence type="ECO:0000256" key="9">
    <source>
        <dbReference type="ARBA" id="ARBA00023242"/>
    </source>
</evidence>
<organism evidence="12 13">
    <name type="scientific">Sphagnum troendelagicum</name>
    <dbReference type="NCBI Taxonomy" id="128251"/>
    <lineage>
        <taxon>Eukaryota</taxon>
        <taxon>Viridiplantae</taxon>
        <taxon>Streptophyta</taxon>
        <taxon>Embryophyta</taxon>
        <taxon>Bryophyta</taxon>
        <taxon>Sphagnophytina</taxon>
        <taxon>Sphagnopsida</taxon>
        <taxon>Sphagnales</taxon>
        <taxon>Sphagnaceae</taxon>
        <taxon>Sphagnum</taxon>
    </lineage>
</organism>
<proteinExistence type="inferred from homology"/>
<feature type="region of interest" description="Disordered" evidence="10">
    <location>
        <begin position="588"/>
        <end position="617"/>
    </location>
</feature>
<keyword evidence="6" id="KW-0653">Protein transport</keyword>
<evidence type="ECO:0000256" key="6">
    <source>
        <dbReference type="ARBA" id="ARBA00022927"/>
    </source>
</evidence>
<dbReference type="PANTHER" id="PTHR23198:SF6">
    <property type="entry name" value="NUCLEAR PORE COMPLEX PROTEIN NUP98-NUP96"/>
    <property type="match status" value="1"/>
</dbReference>
<feature type="compositionally biased region" description="Polar residues" evidence="10">
    <location>
        <begin position="665"/>
        <end position="679"/>
    </location>
</feature>
<protein>
    <recommendedName>
        <fullName evidence="11">Peptidase S59 domain-containing protein</fullName>
    </recommendedName>
</protein>
<dbReference type="Pfam" id="PF21240">
    <property type="entry name" value="Nup98_GLEBS"/>
    <property type="match status" value="1"/>
</dbReference>
<feature type="region of interest" description="Disordered" evidence="10">
    <location>
        <begin position="1"/>
        <end position="38"/>
    </location>
</feature>
<evidence type="ECO:0000256" key="3">
    <source>
        <dbReference type="ARBA" id="ARBA00022448"/>
    </source>
</evidence>
<evidence type="ECO:0000256" key="2">
    <source>
        <dbReference type="ARBA" id="ARBA00008926"/>
    </source>
</evidence>
<evidence type="ECO:0000313" key="13">
    <source>
        <dbReference type="Proteomes" id="UP001497512"/>
    </source>
</evidence>
<keyword evidence="7" id="KW-0811">Translocation</keyword>
<feature type="compositionally biased region" description="Basic residues" evidence="10">
    <location>
        <begin position="593"/>
        <end position="602"/>
    </location>
</feature>
<dbReference type="EMBL" id="OZ019908">
    <property type="protein sequence ID" value="CAK9207378.1"/>
    <property type="molecule type" value="Genomic_DNA"/>
</dbReference>
<keyword evidence="8" id="KW-0906">Nuclear pore complex</keyword>
<dbReference type="PROSITE" id="PS51434">
    <property type="entry name" value="NUP_C"/>
    <property type="match status" value="1"/>
</dbReference>
<dbReference type="InterPro" id="IPR007230">
    <property type="entry name" value="Nup98_auto-Pept-S59_dom"/>
</dbReference>
<dbReference type="Gene3D" id="1.10.10.2360">
    <property type="match status" value="1"/>
</dbReference>
<keyword evidence="4" id="KW-0068">Autocatalytic cleavage</keyword>
<feature type="compositionally biased region" description="Low complexity" evidence="10">
    <location>
        <begin position="1"/>
        <end position="24"/>
    </location>
</feature>
<dbReference type="Gene3D" id="1.25.40.690">
    <property type="match status" value="1"/>
</dbReference>
<evidence type="ECO:0000256" key="7">
    <source>
        <dbReference type="ARBA" id="ARBA00023010"/>
    </source>
</evidence>
<feature type="region of interest" description="Disordered" evidence="10">
    <location>
        <begin position="636"/>
        <end position="695"/>
    </location>
</feature>
<evidence type="ECO:0000259" key="11">
    <source>
        <dbReference type="PROSITE" id="PS51434"/>
    </source>
</evidence>
<dbReference type="InterPro" id="IPR036903">
    <property type="entry name" value="Nup98_auto-Pept-S59_dom_sf"/>
</dbReference>
<evidence type="ECO:0000256" key="4">
    <source>
        <dbReference type="ARBA" id="ARBA00022813"/>
    </source>
</evidence>
<feature type="compositionally biased region" description="Polar residues" evidence="10">
    <location>
        <begin position="310"/>
        <end position="343"/>
    </location>
</feature>